<feature type="transmembrane region" description="Helical" evidence="4">
    <location>
        <begin position="180"/>
        <end position="201"/>
    </location>
</feature>
<accession>A0A6C0IJF3</accession>
<dbReference type="Pfam" id="PF00488">
    <property type="entry name" value="MutS_V"/>
    <property type="match status" value="1"/>
</dbReference>
<dbReference type="AlphaFoldDB" id="A0A6C0IJF3"/>
<dbReference type="Gene3D" id="3.40.50.300">
    <property type="entry name" value="P-loop containing nucleotide triphosphate hydrolases"/>
    <property type="match status" value="1"/>
</dbReference>
<dbReference type="InterPro" id="IPR045076">
    <property type="entry name" value="MutS"/>
</dbReference>
<dbReference type="InterPro" id="IPR000432">
    <property type="entry name" value="DNA_mismatch_repair_MutS_C"/>
</dbReference>
<dbReference type="GO" id="GO:0140664">
    <property type="term" value="F:ATP-dependent DNA damage sensor activity"/>
    <property type="evidence" value="ECO:0007669"/>
    <property type="project" value="InterPro"/>
</dbReference>
<dbReference type="SMART" id="SM00534">
    <property type="entry name" value="MUTSac"/>
    <property type="match status" value="1"/>
</dbReference>
<dbReference type="PANTHER" id="PTHR11361:SF34">
    <property type="entry name" value="DNA MISMATCH REPAIR PROTEIN MSH1, MITOCHONDRIAL"/>
    <property type="match status" value="1"/>
</dbReference>
<keyword evidence="4" id="KW-0812">Transmembrane</keyword>
<proteinExistence type="predicted"/>
<organism evidence="6">
    <name type="scientific">viral metagenome</name>
    <dbReference type="NCBI Taxonomy" id="1070528"/>
    <lineage>
        <taxon>unclassified sequences</taxon>
        <taxon>metagenomes</taxon>
        <taxon>organismal metagenomes</taxon>
    </lineage>
</organism>
<keyword evidence="1" id="KW-0547">Nucleotide-binding</keyword>
<keyword evidence="2" id="KW-0067">ATP-binding</keyword>
<dbReference type="GO" id="GO:0006298">
    <property type="term" value="P:mismatch repair"/>
    <property type="evidence" value="ECO:0007669"/>
    <property type="project" value="InterPro"/>
</dbReference>
<keyword evidence="4" id="KW-1133">Transmembrane helix</keyword>
<feature type="domain" description="DNA mismatch repair proteins mutS family" evidence="5">
    <location>
        <begin position="426"/>
        <end position="611"/>
    </location>
</feature>
<dbReference type="InterPro" id="IPR027417">
    <property type="entry name" value="P-loop_NTPase"/>
</dbReference>
<evidence type="ECO:0000256" key="4">
    <source>
        <dbReference type="SAM" id="Phobius"/>
    </source>
</evidence>
<keyword evidence="3" id="KW-0238">DNA-binding</keyword>
<evidence type="ECO:0000256" key="1">
    <source>
        <dbReference type="ARBA" id="ARBA00022741"/>
    </source>
</evidence>
<name>A0A6C0IJF3_9ZZZZ</name>
<evidence type="ECO:0000259" key="5">
    <source>
        <dbReference type="SMART" id="SM00534"/>
    </source>
</evidence>
<reference evidence="6" key="1">
    <citation type="journal article" date="2020" name="Nature">
        <title>Giant virus diversity and host interactions through global metagenomics.</title>
        <authorList>
            <person name="Schulz F."/>
            <person name="Roux S."/>
            <person name="Paez-Espino D."/>
            <person name="Jungbluth S."/>
            <person name="Walsh D.A."/>
            <person name="Denef V.J."/>
            <person name="McMahon K.D."/>
            <person name="Konstantinidis K.T."/>
            <person name="Eloe-Fadrosh E.A."/>
            <person name="Kyrpides N.C."/>
            <person name="Woyke T."/>
        </authorList>
    </citation>
    <scope>NUCLEOTIDE SEQUENCE</scope>
    <source>
        <strain evidence="6">GVMAG-M-3300024252-29</strain>
    </source>
</reference>
<dbReference type="PANTHER" id="PTHR11361">
    <property type="entry name" value="DNA MISMATCH REPAIR PROTEIN MUTS FAMILY MEMBER"/>
    <property type="match status" value="1"/>
</dbReference>
<evidence type="ECO:0000256" key="3">
    <source>
        <dbReference type="ARBA" id="ARBA00023125"/>
    </source>
</evidence>
<evidence type="ECO:0000313" key="6">
    <source>
        <dbReference type="EMBL" id="QHT93304.1"/>
    </source>
</evidence>
<keyword evidence="4" id="KW-0472">Membrane</keyword>
<dbReference type="GO" id="GO:0005524">
    <property type="term" value="F:ATP binding"/>
    <property type="evidence" value="ECO:0007669"/>
    <property type="project" value="UniProtKB-KW"/>
</dbReference>
<dbReference type="SUPFAM" id="SSF52540">
    <property type="entry name" value="P-loop containing nucleoside triphosphate hydrolases"/>
    <property type="match status" value="1"/>
</dbReference>
<sequence length="613" mass="71112">MPNDNTKGETIIESFISNDLSTQRYEPSKYDNEYVEKQVITHFKPPICHLQSKSRHLLDKELVKDLELLQTQDDTCNPLVDNVFGTNCELGKIVRPDMTKYYSSNVKFINDTKRVIKKFSISDFCEDCPEGESPGEIFDMWKELKTEKDFRDKYHYIDWDRFEFLNNHEMFLQTLSMYNLASPVMALLIPVMMSLVPFIIIKIRGIDLSLSNYYTIFKDVAKRHALGKIFTSFSDVGLQERLYMLVSVGIYMMSLYQNTQVCLKFYKNMYKIHDILFKLSIFIRKSIVKMKMFLSYTQKLKTYKKFNAIVCEHVDTLTDIADDIDDIHPFCFSYKKLTDMGRVLKEFFLLYSDDDYNTSISFAFGFEGYISNLIGIKENILSKKMGYGTLREKTSKKKNSAGITIEKAVYPPLSNNKPVKNNIYIKKDAVITGPNASGKTTILKTIMTNIILTQQYGCGFYKSCSFEPYNVLHCYLNVPDTSGRDSLFQSESRKCKKILDKIERGGPSLRHFCLFDELYSGTNPVEAVKCGYVYLRHLSGAQNIQYALTTHYHELCKKLDKHENVVNYKMDVSVAEDNKFTYKYTIQEGINEIDGGVEVLRQMNYPEHMLKNI</sequence>
<dbReference type="EMBL" id="MN740207">
    <property type="protein sequence ID" value="QHT93304.1"/>
    <property type="molecule type" value="Genomic_DNA"/>
</dbReference>
<evidence type="ECO:0000256" key="2">
    <source>
        <dbReference type="ARBA" id="ARBA00022840"/>
    </source>
</evidence>
<dbReference type="GO" id="GO:0030983">
    <property type="term" value="F:mismatched DNA binding"/>
    <property type="evidence" value="ECO:0007669"/>
    <property type="project" value="InterPro"/>
</dbReference>
<protein>
    <recommendedName>
        <fullName evidence="5">DNA mismatch repair proteins mutS family domain-containing protein</fullName>
    </recommendedName>
</protein>